<dbReference type="GO" id="GO:0019432">
    <property type="term" value="P:triglyceride biosynthetic process"/>
    <property type="evidence" value="ECO:0007669"/>
    <property type="project" value="TreeGrafter"/>
</dbReference>
<dbReference type="CDD" id="cd07993">
    <property type="entry name" value="LPLAT_DHAPAT-like"/>
    <property type="match status" value="1"/>
</dbReference>
<keyword evidence="4" id="KW-0472">Membrane</keyword>
<keyword evidence="9" id="KW-1185">Reference proteome</keyword>
<feature type="compositionally biased region" description="Polar residues" evidence="6">
    <location>
        <begin position="633"/>
        <end position="642"/>
    </location>
</feature>
<dbReference type="GO" id="GO:0006631">
    <property type="term" value="P:fatty acid metabolic process"/>
    <property type="evidence" value="ECO:0007669"/>
    <property type="project" value="TreeGrafter"/>
</dbReference>
<organism evidence="8 9">
    <name type="scientific">Candida metapsilosis</name>
    <dbReference type="NCBI Taxonomy" id="273372"/>
    <lineage>
        <taxon>Eukaryota</taxon>
        <taxon>Fungi</taxon>
        <taxon>Dikarya</taxon>
        <taxon>Ascomycota</taxon>
        <taxon>Saccharomycotina</taxon>
        <taxon>Pichiomycetes</taxon>
        <taxon>Debaryomycetaceae</taxon>
        <taxon>Candida/Lodderomyces clade</taxon>
        <taxon>Candida</taxon>
    </lineage>
</organism>
<sequence length="849" mass="98712">MSESTASGGVDGIANSDFDINILQDPLVDPSIDMKFPLPIDRETYIDSPNNVKTLHQSFNLLHSAYRFFTGSQNYDKIYKDVEYKYFMNKHDDSFKKKFKDHIDGKLERDDPKLDEIVYNLINQELNMKLIKADEFKTRFKEVKDYMVKYYKAQNEINLPTFASHQFIRSAYVTVMTIMQKLFPKGIWVSNQEMSNLFQKYIQNPMSIIWSPSHQSHLDYVILHLLSIRFNIATPSVIAGENLNVAIVGNLLKKLGAIFIPRSFNNELYTERNLNNVMEFLLVNNTPFEVFIEGTRSRDGKLLLPKYGILKSMVSIYLKQRYEEHNASFDMLFQPLGVTYERIYENDSFLKELKGDDKTQESLFGIVSIAASAFFPKKDELIYDKQGFNDNSTRNLTGKIFVKLGQSFTLSEFLANEQRQHREIDIKSEKDVNLKKLGFKILHEVNRIAFIPEVSIIGTALQAYTDYSGKTLFTTREMIPTLRLVLKLLLRENESSVTNKIILQDMLDANEEELEMVTKYCIVSFFRYIKVNEEKNLIKIESPIELLYYKNLTIHLIIHKCITMYLLLLLDGDYSSNRRILGKLFYIVTSTLKNEFLFDYDENPRNRLNFILDDLLEQGIISRIEPGKAITNSETSTPFVPNTTSASSSSSTTTLVDDNEEYIPELPYYKIEDRQYVKTFANLAKPFIESYIVLITNILEMTTNLANNYARAKSQQSHSKIILDDEELKYPTTKGLLKYIIDQSRKKARFKSLESINKQYLVSDLYYLNNLQLVQIFKNKAKTKAFVQILNPKDLDILNQFLMQVLNLSHGDKSLLVDDVNISYIIDIIDKNFDRDAEQIRRSRRNFKL</sequence>
<accession>A0A8H7ZLM8</accession>
<feature type="domain" description="Phospholipid/glycerol acyltransferase" evidence="7">
    <location>
        <begin position="208"/>
        <end position="341"/>
    </location>
</feature>
<comment type="caution">
    <text evidence="8">The sequence shown here is derived from an EMBL/GenBank/DDBJ whole genome shotgun (WGS) entry which is preliminary data.</text>
</comment>
<proteinExistence type="inferred from homology"/>
<dbReference type="GO" id="GO:0006072">
    <property type="term" value="P:glycerol-3-phosphate metabolic process"/>
    <property type="evidence" value="ECO:0007669"/>
    <property type="project" value="TreeGrafter"/>
</dbReference>
<dbReference type="InterPro" id="IPR045520">
    <property type="entry name" value="GPAT/DHAPAT_C"/>
</dbReference>
<reference evidence="8 9" key="1">
    <citation type="submission" date="2020-12" db="EMBL/GenBank/DDBJ databases">
        <title>Effect of drift, selection, and recombination on the evolution of hybrid genomes in Candida yeast pathogens.</title>
        <authorList>
            <person name="Mixao V."/>
            <person name="Ksiezopolska E."/>
            <person name="Saus E."/>
            <person name="Boekhout T."/>
            <person name="Gacser A."/>
            <person name="Gabaldon T."/>
        </authorList>
    </citation>
    <scope>NUCLEOTIDE SEQUENCE [LARGE SCALE GENOMIC DNA]</scope>
    <source>
        <strain evidence="8 9">BP57</strain>
    </source>
</reference>
<dbReference type="InterPro" id="IPR022284">
    <property type="entry name" value="GPAT/DHAPAT"/>
</dbReference>
<comment type="subcellular location">
    <subcellularLocation>
        <location evidence="1">Endomembrane system</location>
        <topology evidence="1">Peripheral membrane protein</topology>
    </subcellularLocation>
</comment>
<dbReference type="SUPFAM" id="SSF69593">
    <property type="entry name" value="Glycerol-3-phosphate (1)-acyltransferase"/>
    <property type="match status" value="1"/>
</dbReference>
<dbReference type="PANTHER" id="PTHR12563">
    <property type="entry name" value="GLYCEROL-3-PHOSPHATE ACYLTRANSFERASE"/>
    <property type="match status" value="1"/>
</dbReference>
<evidence type="ECO:0000256" key="6">
    <source>
        <dbReference type="SAM" id="MobiDB-lite"/>
    </source>
</evidence>
<dbReference type="Proteomes" id="UP000669133">
    <property type="component" value="Unassembled WGS sequence"/>
</dbReference>
<evidence type="ECO:0000259" key="7">
    <source>
        <dbReference type="SMART" id="SM00563"/>
    </source>
</evidence>
<dbReference type="Pfam" id="PF01553">
    <property type="entry name" value="Acyltransferase"/>
    <property type="match status" value="1"/>
</dbReference>
<gene>
    <name evidence="8" type="ORF">I9W82_001194</name>
</gene>
<dbReference type="GO" id="GO:0004366">
    <property type="term" value="F:glycerol-3-phosphate O-acyltransferase activity"/>
    <property type="evidence" value="ECO:0007669"/>
    <property type="project" value="TreeGrafter"/>
</dbReference>
<evidence type="ECO:0000256" key="1">
    <source>
        <dbReference type="ARBA" id="ARBA00004184"/>
    </source>
</evidence>
<dbReference type="GO" id="GO:0008654">
    <property type="term" value="P:phospholipid biosynthetic process"/>
    <property type="evidence" value="ECO:0007669"/>
    <property type="project" value="TreeGrafter"/>
</dbReference>
<dbReference type="RefSeq" id="XP_067551217.1">
    <property type="nucleotide sequence ID" value="XM_067689914.1"/>
</dbReference>
<dbReference type="Pfam" id="PF19277">
    <property type="entry name" value="GPAT_C"/>
    <property type="match status" value="1"/>
</dbReference>
<keyword evidence="5" id="KW-0012">Acyltransferase</keyword>
<dbReference type="EMBL" id="JAEOAQ010000001">
    <property type="protein sequence ID" value="KAG5422101.1"/>
    <property type="molecule type" value="Genomic_DNA"/>
</dbReference>
<evidence type="ECO:0000256" key="2">
    <source>
        <dbReference type="ARBA" id="ARBA00007937"/>
    </source>
</evidence>
<dbReference type="GO" id="GO:0031966">
    <property type="term" value="C:mitochondrial membrane"/>
    <property type="evidence" value="ECO:0007669"/>
    <property type="project" value="TreeGrafter"/>
</dbReference>
<dbReference type="InterPro" id="IPR041728">
    <property type="entry name" value="GPAT/DHAPAT_LPLAT"/>
</dbReference>
<feature type="compositionally biased region" description="Low complexity" evidence="6">
    <location>
        <begin position="643"/>
        <end position="653"/>
    </location>
</feature>
<dbReference type="SMART" id="SM00563">
    <property type="entry name" value="PlsC"/>
    <property type="match status" value="1"/>
</dbReference>
<dbReference type="InterPro" id="IPR002123">
    <property type="entry name" value="Plipid/glycerol_acylTrfase"/>
</dbReference>
<evidence type="ECO:0000313" key="9">
    <source>
        <dbReference type="Proteomes" id="UP000669133"/>
    </source>
</evidence>
<evidence type="ECO:0000313" key="8">
    <source>
        <dbReference type="EMBL" id="KAG5422101.1"/>
    </source>
</evidence>
<dbReference type="GO" id="GO:0012505">
    <property type="term" value="C:endomembrane system"/>
    <property type="evidence" value="ECO:0007669"/>
    <property type="project" value="UniProtKB-SubCell"/>
</dbReference>
<evidence type="ECO:0000256" key="5">
    <source>
        <dbReference type="ARBA" id="ARBA00023315"/>
    </source>
</evidence>
<dbReference type="AlphaFoldDB" id="A0A8H7ZLM8"/>
<keyword evidence="3" id="KW-0808">Transferase</keyword>
<evidence type="ECO:0000256" key="4">
    <source>
        <dbReference type="ARBA" id="ARBA00023136"/>
    </source>
</evidence>
<dbReference type="PANTHER" id="PTHR12563:SF17">
    <property type="entry name" value="DIHYDROXYACETONE PHOSPHATE ACYLTRANSFERASE"/>
    <property type="match status" value="1"/>
</dbReference>
<dbReference type="GeneID" id="93649823"/>
<feature type="region of interest" description="Disordered" evidence="6">
    <location>
        <begin position="633"/>
        <end position="653"/>
    </location>
</feature>
<evidence type="ECO:0000256" key="3">
    <source>
        <dbReference type="ARBA" id="ARBA00022679"/>
    </source>
</evidence>
<protein>
    <recommendedName>
        <fullName evidence="7">Phospholipid/glycerol acyltransferase domain-containing protein</fullName>
    </recommendedName>
</protein>
<comment type="similarity">
    <text evidence="2">Belongs to the GPAT/DAPAT family.</text>
</comment>
<dbReference type="OrthoDB" id="10255570at2759"/>
<name>A0A8H7ZLM8_9ASCO</name>